<gene>
    <name evidence="9" type="primary">Aste57867_25175</name>
    <name evidence="8" type="ORF">As57867_025097</name>
    <name evidence="9" type="ORF">ASTE57867_25175</name>
</gene>
<dbReference type="OrthoDB" id="78296at2759"/>
<feature type="transmembrane region" description="Helical" evidence="6">
    <location>
        <begin position="148"/>
        <end position="164"/>
    </location>
</feature>
<dbReference type="InterPro" id="IPR050291">
    <property type="entry name" value="CDF_Transporter"/>
</dbReference>
<dbReference type="SUPFAM" id="SSF161111">
    <property type="entry name" value="Cation efflux protein transmembrane domain-like"/>
    <property type="match status" value="1"/>
</dbReference>
<comment type="subcellular location">
    <subcellularLocation>
        <location evidence="1">Membrane</location>
        <topology evidence="1">Multi-pass membrane protein</topology>
    </subcellularLocation>
</comment>
<name>A0A485LUU4_9STRA</name>
<dbReference type="EMBL" id="CAADRA010007517">
    <property type="protein sequence ID" value="VFU01804.1"/>
    <property type="molecule type" value="Genomic_DNA"/>
</dbReference>
<dbReference type="EMBL" id="VJMH01007491">
    <property type="protein sequence ID" value="KAF0682724.1"/>
    <property type="molecule type" value="Genomic_DNA"/>
</dbReference>
<evidence type="ECO:0000313" key="8">
    <source>
        <dbReference type="EMBL" id="KAF0682724.1"/>
    </source>
</evidence>
<dbReference type="InterPro" id="IPR027469">
    <property type="entry name" value="Cation_efflux_TMD_sf"/>
</dbReference>
<dbReference type="GO" id="GO:0016020">
    <property type="term" value="C:membrane"/>
    <property type="evidence" value="ECO:0007669"/>
    <property type="project" value="UniProtKB-SubCell"/>
</dbReference>
<evidence type="ECO:0000256" key="3">
    <source>
        <dbReference type="ARBA" id="ARBA00022692"/>
    </source>
</evidence>
<evidence type="ECO:0000256" key="1">
    <source>
        <dbReference type="ARBA" id="ARBA00004141"/>
    </source>
</evidence>
<dbReference type="InterPro" id="IPR036837">
    <property type="entry name" value="Cation_efflux_CTD_sf"/>
</dbReference>
<proteinExistence type="predicted"/>
<feature type="transmembrane region" description="Helical" evidence="6">
    <location>
        <begin position="55"/>
        <end position="74"/>
    </location>
</feature>
<dbReference type="Gene3D" id="3.30.70.1350">
    <property type="entry name" value="Cation efflux protein, cytoplasmic domain"/>
    <property type="match status" value="1"/>
</dbReference>
<keyword evidence="5 6" id="KW-0472">Membrane</keyword>
<dbReference type="PANTHER" id="PTHR43840:SF52">
    <property type="entry name" value="CATION EFFLUX FAMILY PROTEIN"/>
    <property type="match status" value="1"/>
</dbReference>
<dbReference type="InterPro" id="IPR058533">
    <property type="entry name" value="Cation_efflux_TM"/>
</dbReference>
<protein>
    <submittedName>
        <fullName evidence="9">Aste57867_25175 protein</fullName>
    </submittedName>
</protein>
<evidence type="ECO:0000259" key="7">
    <source>
        <dbReference type="Pfam" id="PF01545"/>
    </source>
</evidence>
<organism evidence="9 10">
    <name type="scientific">Aphanomyces stellatus</name>
    <dbReference type="NCBI Taxonomy" id="120398"/>
    <lineage>
        <taxon>Eukaryota</taxon>
        <taxon>Sar</taxon>
        <taxon>Stramenopiles</taxon>
        <taxon>Oomycota</taxon>
        <taxon>Saprolegniomycetes</taxon>
        <taxon>Saprolegniales</taxon>
        <taxon>Verrucalvaceae</taxon>
        <taxon>Aphanomyces</taxon>
    </lineage>
</organism>
<keyword evidence="10" id="KW-1185">Reference proteome</keyword>
<evidence type="ECO:0000256" key="2">
    <source>
        <dbReference type="ARBA" id="ARBA00022448"/>
    </source>
</evidence>
<reference evidence="9 10" key="1">
    <citation type="submission" date="2019-03" db="EMBL/GenBank/DDBJ databases">
        <authorList>
            <person name="Gaulin E."/>
            <person name="Dumas B."/>
        </authorList>
    </citation>
    <scope>NUCLEOTIDE SEQUENCE [LARGE SCALE GENOMIC DNA]</scope>
    <source>
        <strain evidence="9">CBS 568.67</strain>
    </source>
</reference>
<dbReference type="PANTHER" id="PTHR43840">
    <property type="entry name" value="MITOCHONDRIAL METAL TRANSPORTER 1-RELATED"/>
    <property type="match status" value="1"/>
</dbReference>
<reference evidence="8" key="2">
    <citation type="submission" date="2019-06" db="EMBL/GenBank/DDBJ databases">
        <title>Genomics analysis of Aphanomyces spp. identifies a new class of oomycete effector associated with host adaptation.</title>
        <authorList>
            <person name="Gaulin E."/>
        </authorList>
    </citation>
    <scope>NUCLEOTIDE SEQUENCE</scope>
    <source>
        <strain evidence="8">CBS 578.67</strain>
    </source>
</reference>
<keyword evidence="4 6" id="KW-1133">Transmembrane helix</keyword>
<dbReference type="GO" id="GO:0008324">
    <property type="term" value="F:monoatomic cation transmembrane transporter activity"/>
    <property type="evidence" value="ECO:0007669"/>
    <property type="project" value="InterPro"/>
</dbReference>
<evidence type="ECO:0000256" key="5">
    <source>
        <dbReference type="ARBA" id="ARBA00023136"/>
    </source>
</evidence>
<dbReference type="Proteomes" id="UP000332933">
    <property type="component" value="Unassembled WGS sequence"/>
</dbReference>
<evidence type="ECO:0000256" key="4">
    <source>
        <dbReference type="ARBA" id="ARBA00022989"/>
    </source>
</evidence>
<keyword evidence="2" id="KW-0813">Transport</keyword>
<evidence type="ECO:0000313" key="10">
    <source>
        <dbReference type="Proteomes" id="UP000332933"/>
    </source>
</evidence>
<evidence type="ECO:0000313" key="9">
    <source>
        <dbReference type="EMBL" id="VFU01804.1"/>
    </source>
</evidence>
<accession>A0A485LUU4</accession>
<keyword evidence="3 6" id="KW-0812">Transmembrane</keyword>
<evidence type="ECO:0000256" key="6">
    <source>
        <dbReference type="SAM" id="Phobius"/>
    </source>
</evidence>
<dbReference type="AlphaFoldDB" id="A0A485LUU4"/>
<dbReference type="Pfam" id="PF01545">
    <property type="entry name" value="Cation_efflux"/>
    <property type="match status" value="1"/>
</dbReference>
<sequence>MCHRARHAVRRHLEPVHGARRVARRAVDVLIQSVIAFGCTGKPDRFPVGTDRFETISIIIASWLMSICALFTFHEAAVRLYDGVVHDTAEPPDMAPVTLAIVCSCIGAKSIAGRNQEGHLNDVVSNVFAVVAFALSASYPSLWYIDPVGSIFIFVLVLVSWSGTTKEQILRLMAVRADAAVVEAVHAIVNIHNVRLGALRANHAGTKCVVELDIIVAETMSVGASHAIALGL</sequence>
<feature type="domain" description="Cation efflux protein transmembrane" evidence="7">
    <location>
        <begin position="34"/>
        <end position="173"/>
    </location>
</feature>
<dbReference type="Gene3D" id="1.20.1510.10">
    <property type="entry name" value="Cation efflux protein transmembrane domain"/>
    <property type="match status" value="1"/>
</dbReference>